<organism evidence="1 2">
    <name type="scientific">Hassallia byssoidea VB512170</name>
    <dbReference type="NCBI Taxonomy" id="1304833"/>
    <lineage>
        <taxon>Bacteria</taxon>
        <taxon>Bacillati</taxon>
        <taxon>Cyanobacteriota</taxon>
        <taxon>Cyanophyceae</taxon>
        <taxon>Nostocales</taxon>
        <taxon>Tolypothrichaceae</taxon>
        <taxon>Hassallia</taxon>
    </lineage>
</organism>
<dbReference type="Proteomes" id="UP000031549">
    <property type="component" value="Unassembled WGS sequence"/>
</dbReference>
<evidence type="ECO:0000313" key="1">
    <source>
        <dbReference type="EMBL" id="NEU72775.1"/>
    </source>
</evidence>
<evidence type="ECO:0000313" key="2">
    <source>
        <dbReference type="Proteomes" id="UP000031549"/>
    </source>
</evidence>
<dbReference type="EMBL" id="JTCM02000013">
    <property type="protein sequence ID" value="NEU72775.1"/>
    <property type="molecule type" value="Genomic_DNA"/>
</dbReference>
<dbReference type="RefSeq" id="WP_163518740.1">
    <property type="nucleotide sequence ID" value="NZ_JTCM02000013.1"/>
</dbReference>
<protein>
    <submittedName>
        <fullName evidence="1">Uncharacterized protein</fullName>
    </submittedName>
</protein>
<name>A0A846H666_9CYAN</name>
<dbReference type="AlphaFoldDB" id="A0A846H666"/>
<accession>A0A846H666</accession>
<reference evidence="1 2" key="1">
    <citation type="journal article" date="2015" name="Genome Announc.">
        <title>Draft Genome Sequence of Cyanobacterium Hassallia byssoidea Strain VB512170, Isolated from Monuments in India.</title>
        <authorList>
            <person name="Singh D."/>
            <person name="Chandrababunaidu M.M."/>
            <person name="Panda A."/>
            <person name="Sen D."/>
            <person name="Bhattacharyya S."/>
            <person name="Adhikary S.P."/>
            <person name="Tripathy S."/>
        </authorList>
    </citation>
    <scope>NUCLEOTIDE SEQUENCE [LARGE SCALE GENOMIC DNA]</scope>
    <source>
        <strain evidence="1 2">VB512170</strain>
    </source>
</reference>
<comment type="caution">
    <text evidence="1">The sequence shown here is derived from an EMBL/GenBank/DDBJ whole genome shotgun (WGS) entry which is preliminary data.</text>
</comment>
<keyword evidence="2" id="KW-1185">Reference proteome</keyword>
<sequence>MGSGKWRMLILYFLLPPRAKTPGYSYICLSPIYLGDRLSFSLSFSFFVPGSAD</sequence>
<proteinExistence type="predicted"/>
<gene>
    <name evidence="1" type="ORF">PI95_009395</name>
</gene>